<dbReference type="GO" id="GO:0042407">
    <property type="term" value="P:cristae formation"/>
    <property type="evidence" value="ECO:0007669"/>
    <property type="project" value="TreeGrafter"/>
</dbReference>
<comment type="similarity">
    <text evidence="2 8">Belongs to the MICOS complex subunit Mic13 family.</text>
</comment>
<evidence type="ECO:0000256" key="6">
    <source>
        <dbReference type="ARBA" id="ARBA00023128"/>
    </source>
</evidence>
<dbReference type="Proteomes" id="UP000053105">
    <property type="component" value="Unassembled WGS sequence"/>
</dbReference>
<evidence type="ECO:0000256" key="2">
    <source>
        <dbReference type="ARBA" id="ARBA00006771"/>
    </source>
</evidence>
<reference evidence="10 11" key="1">
    <citation type="submission" date="2015-07" db="EMBL/GenBank/DDBJ databases">
        <title>The genome of Melipona quadrifasciata.</title>
        <authorList>
            <person name="Pan H."/>
            <person name="Kapheim K."/>
        </authorList>
    </citation>
    <scope>NUCLEOTIDE SEQUENCE [LARGE SCALE GENOMIC DNA]</scope>
    <source>
        <strain evidence="10">0111107301</strain>
        <tissue evidence="10">Whole body</tissue>
    </source>
</reference>
<comment type="subunit">
    <text evidence="8">Component of the mitochondrial contact site and cristae organizing system (MICOS) complex.</text>
</comment>
<keyword evidence="3" id="KW-0812">Transmembrane</keyword>
<protein>
    <recommendedName>
        <fullName evidence="8">MICOS complex subunit MIC13</fullName>
    </recommendedName>
</protein>
<keyword evidence="6 8" id="KW-0496">Mitochondrion</keyword>
<evidence type="ECO:0000313" key="10">
    <source>
        <dbReference type="EMBL" id="KOX78865.1"/>
    </source>
</evidence>
<dbReference type="AlphaFoldDB" id="A0A0M9A7K5"/>
<gene>
    <name evidence="10" type="ORF">WN51_08624</name>
</gene>
<evidence type="ECO:0000256" key="4">
    <source>
        <dbReference type="ARBA" id="ARBA00022792"/>
    </source>
</evidence>
<comment type="function">
    <text evidence="8">Component of the MICOS complex, a large protein complex of the mitochondrial inner membrane that plays crucial roles in the maintenance of crista junctions, inner membrane architecture, and formation of contact sites to the outer membrane.</text>
</comment>
<dbReference type="Pfam" id="PF15884">
    <property type="entry name" value="QIL1"/>
    <property type="match status" value="1"/>
</dbReference>
<dbReference type="GO" id="GO:0061617">
    <property type="term" value="C:MICOS complex"/>
    <property type="evidence" value="ECO:0007669"/>
    <property type="project" value="UniProtKB-UniRule"/>
</dbReference>
<keyword evidence="5" id="KW-1133">Transmembrane helix</keyword>
<evidence type="ECO:0000256" key="9">
    <source>
        <dbReference type="SAM" id="MobiDB-lite"/>
    </source>
</evidence>
<dbReference type="PANTHER" id="PTHR31816:SF3">
    <property type="entry name" value="MICOS COMPLEX SUBUNIT MIC13"/>
    <property type="match status" value="1"/>
</dbReference>
<dbReference type="EMBL" id="KQ435719">
    <property type="protein sequence ID" value="KOX78865.1"/>
    <property type="molecule type" value="Genomic_DNA"/>
</dbReference>
<evidence type="ECO:0000256" key="5">
    <source>
        <dbReference type="ARBA" id="ARBA00022989"/>
    </source>
</evidence>
<evidence type="ECO:0000256" key="1">
    <source>
        <dbReference type="ARBA" id="ARBA00004434"/>
    </source>
</evidence>
<accession>A0A0M9A7K5</accession>
<dbReference type="OrthoDB" id="5948578at2759"/>
<organism evidence="10 11">
    <name type="scientific">Melipona quadrifasciata</name>
    <dbReference type="NCBI Taxonomy" id="166423"/>
    <lineage>
        <taxon>Eukaryota</taxon>
        <taxon>Metazoa</taxon>
        <taxon>Ecdysozoa</taxon>
        <taxon>Arthropoda</taxon>
        <taxon>Hexapoda</taxon>
        <taxon>Insecta</taxon>
        <taxon>Pterygota</taxon>
        <taxon>Neoptera</taxon>
        <taxon>Endopterygota</taxon>
        <taxon>Hymenoptera</taxon>
        <taxon>Apocrita</taxon>
        <taxon>Aculeata</taxon>
        <taxon>Apoidea</taxon>
        <taxon>Anthophila</taxon>
        <taxon>Apidae</taxon>
        <taxon>Melipona</taxon>
    </lineage>
</organism>
<evidence type="ECO:0000256" key="3">
    <source>
        <dbReference type="ARBA" id="ARBA00022692"/>
    </source>
</evidence>
<name>A0A0M9A7K5_9HYME</name>
<evidence type="ECO:0000313" key="11">
    <source>
        <dbReference type="Proteomes" id="UP000053105"/>
    </source>
</evidence>
<dbReference type="GO" id="GO:0044284">
    <property type="term" value="C:mitochondrial crista junction"/>
    <property type="evidence" value="ECO:0007669"/>
    <property type="project" value="TreeGrafter"/>
</dbReference>
<evidence type="ECO:0000256" key="7">
    <source>
        <dbReference type="ARBA" id="ARBA00023136"/>
    </source>
</evidence>
<proteinExistence type="inferred from homology"/>
<keyword evidence="4 8" id="KW-0999">Mitochondrion inner membrane</keyword>
<feature type="region of interest" description="Disordered" evidence="9">
    <location>
        <begin position="195"/>
        <end position="217"/>
    </location>
</feature>
<comment type="subcellular location">
    <subcellularLocation>
        <location evidence="1 8">Mitochondrion inner membrane</location>
        <topology evidence="1 8">Single-pass membrane protein</topology>
    </subcellularLocation>
</comment>
<evidence type="ECO:0000256" key="8">
    <source>
        <dbReference type="RuleBase" id="RU363009"/>
    </source>
</evidence>
<sequence>MKRGTKCVAQTINLSNPETCIRPKRIQKLVQAEVMQPCPSIAASGSSYWTPRPIPIKICTRRDMQRTCPPKLCDCPQKALPKSLGQKLCKFLLFLLKSGIVAGIVCCTNYEGLWGSSSDVEDLYRRIMATIVPALDQKEVVTQIVTRSQIELPRINKFKRTMIQKYNHAVFTIMNCIVNTSTMLRKQLQSILADEPVGVEPSGAKSSDDSTDTEEEI</sequence>
<keyword evidence="7" id="KW-0472">Membrane</keyword>
<dbReference type="InterPro" id="IPR026769">
    <property type="entry name" value="Mic13"/>
</dbReference>
<dbReference type="PANTHER" id="PTHR31816">
    <property type="entry name" value="MICOS COMPLEX SUBUNIT MIC13"/>
    <property type="match status" value="1"/>
</dbReference>
<keyword evidence="11" id="KW-1185">Reference proteome</keyword>